<evidence type="ECO:0000256" key="1">
    <source>
        <dbReference type="SAM" id="MobiDB-lite"/>
    </source>
</evidence>
<evidence type="ECO:0000313" key="3">
    <source>
        <dbReference type="Proteomes" id="UP000253153"/>
    </source>
</evidence>
<sequence>MSNSHQDDISHQVSNTVIIPMRPQQKGTLALLPTEILYQIAIQTKPLDQGPIESRSPRIFTKEETTERHTAESSILSATDMKNLGLASSNLFYHIAPLYYRADNFQVFRSALKHADIDAMKRCAEFGSAPDVHWDLEVPCGQSHVTHRPIDVLLESALRDLDAIEKYVQALEWLVDHGYDVYEQKLHQNDVIWARESGRQDSIRRLDPLLKSKRMPEILVRSLHRTNDRNETEGICQMIRMLLAHGCLLPYNMGEQKPLDIAMRSYSPPHFLELLLEQYKQHNASVKDWRESCPESMTTWVSHERYMDADWFTERRLQRWAQKSCLGDLAGNLFYDLMLMRQDCKEQYYGDVSDVFEEKVKLLIKYEFVDETEQRALVGVVEALQDITLMTDRSGDLDIDLDGKKCWTRLFGALRLSAADANIASGRGTLEGSQRIHRFTFDETRNPWSSYYKMALKNVNDCNELSHPWLKEQGLREQLGRFEDPAWGGLVSESSFEWHELDYDGYVSRIGQSWMEKEEQKKKEAAAEGDREEDLLEDQDDGVVE</sequence>
<dbReference type="GeneID" id="41999278"/>
<comment type="caution">
    <text evidence="2">The sequence shown here is derived from an EMBL/GenBank/DDBJ whole genome shotgun (WGS) entry which is preliminary data.</text>
</comment>
<dbReference type="AlphaFoldDB" id="A0A366QZJ4"/>
<accession>A0A366QZJ4</accession>
<protein>
    <submittedName>
        <fullName evidence="2">Uncharacterized protein</fullName>
    </submittedName>
</protein>
<dbReference type="OrthoDB" id="5024657at2759"/>
<name>A0A366QZJ4_9HYPO</name>
<feature type="compositionally biased region" description="Basic and acidic residues" evidence="1">
    <location>
        <begin position="517"/>
        <end position="529"/>
    </location>
</feature>
<reference evidence="2 3" key="1">
    <citation type="submission" date="2018-06" db="EMBL/GenBank/DDBJ databases">
        <title>Fusarium incarnatum-equiseti species complex species 28.</title>
        <authorList>
            <person name="Gardiner D.M."/>
        </authorList>
    </citation>
    <scope>NUCLEOTIDE SEQUENCE [LARGE SCALE GENOMIC DNA]</scope>
    <source>
        <strain evidence="2 3">FIESC_28</strain>
    </source>
</reference>
<proteinExistence type="predicted"/>
<gene>
    <name evidence="2" type="ORF">FIESC28_09847</name>
</gene>
<evidence type="ECO:0000313" key="2">
    <source>
        <dbReference type="EMBL" id="RBR09516.1"/>
    </source>
</evidence>
<keyword evidence="3" id="KW-1185">Reference proteome</keyword>
<dbReference type="Proteomes" id="UP000253153">
    <property type="component" value="Unassembled WGS sequence"/>
</dbReference>
<organism evidence="2 3">
    <name type="scientific">Fusarium coffeatum</name>
    <dbReference type="NCBI Taxonomy" id="231269"/>
    <lineage>
        <taxon>Eukaryota</taxon>
        <taxon>Fungi</taxon>
        <taxon>Dikarya</taxon>
        <taxon>Ascomycota</taxon>
        <taxon>Pezizomycotina</taxon>
        <taxon>Sordariomycetes</taxon>
        <taxon>Hypocreomycetidae</taxon>
        <taxon>Hypocreales</taxon>
        <taxon>Nectriaceae</taxon>
        <taxon>Fusarium</taxon>
        <taxon>Fusarium incarnatum-equiseti species complex</taxon>
    </lineage>
</organism>
<feature type="compositionally biased region" description="Acidic residues" evidence="1">
    <location>
        <begin position="530"/>
        <end position="545"/>
    </location>
</feature>
<dbReference type="EMBL" id="QKXC01000263">
    <property type="protein sequence ID" value="RBR09516.1"/>
    <property type="molecule type" value="Genomic_DNA"/>
</dbReference>
<feature type="region of interest" description="Disordered" evidence="1">
    <location>
        <begin position="517"/>
        <end position="545"/>
    </location>
</feature>
<dbReference type="RefSeq" id="XP_031011967.1">
    <property type="nucleotide sequence ID" value="XM_031163982.1"/>
</dbReference>